<gene>
    <name evidence="1" type="ORF">QO034_02175</name>
</gene>
<sequence length="211" mass="23571">MVLRVVNLGLPKTGTTTLARALRRAGLKVADRRIRRRSTSDAALKGQFVAELLYRGYFQSGDPGALLSEIDAISEMSLLREDDSLWPQMDFALIMALRVHNPGLKFLASCRDPFELSQSMLAWSDLGMSRLPNSAIPGLPRDYGQTTKERMQWIRGHYAALARFFGDDPDYLTYDIADPLARDRIGDFLGLELPWWGRLNANPVRAGASAT</sequence>
<organism evidence="1 2">
    <name type="scientific">Sedimentitalea xiamensis</name>
    <dbReference type="NCBI Taxonomy" id="3050037"/>
    <lineage>
        <taxon>Bacteria</taxon>
        <taxon>Pseudomonadati</taxon>
        <taxon>Pseudomonadota</taxon>
        <taxon>Alphaproteobacteria</taxon>
        <taxon>Rhodobacterales</taxon>
        <taxon>Paracoccaceae</taxon>
        <taxon>Sedimentitalea</taxon>
    </lineage>
</organism>
<reference evidence="1 2" key="1">
    <citation type="submission" date="2023-05" db="EMBL/GenBank/DDBJ databases">
        <title>Sedimentitalea sp. nov. JM2-8.</title>
        <authorList>
            <person name="Huang J."/>
        </authorList>
    </citation>
    <scope>NUCLEOTIDE SEQUENCE [LARGE SCALE GENOMIC DNA]</scope>
    <source>
        <strain evidence="1 2">JM2-8</strain>
    </source>
</reference>
<dbReference type="SUPFAM" id="SSF52540">
    <property type="entry name" value="P-loop containing nucleoside triphosphate hydrolases"/>
    <property type="match status" value="1"/>
</dbReference>
<dbReference type="InterPro" id="IPR027417">
    <property type="entry name" value="P-loop_NTPase"/>
</dbReference>
<name>A0ABT7F9W8_9RHOB</name>
<accession>A0ABT7F9W8</accession>
<comment type="caution">
    <text evidence="1">The sequence shown here is derived from an EMBL/GenBank/DDBJ whole genome shotgun (WGS) entry which is preliminary data.</text>
</comment>
<evidence type="ECO:0008006" key="3">
    <source>
        <dbReference type="Google" id="ProtNLM"/>
    </source>
</evidence>
<evidence type="ECO:0000313" key="2">
    <source>
        <dbReference type="Proteomes" id="UP001227126"/>
    </source>
</evidence>
<dbReference type="Gene3D" id="3.40.50.300">
    <property type="entry name" value="P-loop containing nucleotide triphosphate hydrolases"/>
    <property type="match status" value="1"/>
</dbReference>
<keyword evidence="2" id="KW-1185">Reference proteome</keyword>
<evidence type="ECO:0000313" key="1">
    <source>
        <dbReference type="EMBL" id="MDK3071906.1"/>
    </source>
</evidence>
<dbReference type="Proteomes" id="UP001227126">
    <property type="component" value="Unassembled WGS sequence"/>
</dbReference>
<proteinExistence type="predicted"/>
<protein>
    <recommendedName>
        <fullName evidence="3">Sulfotransferase family protein</fullName>
    </recommendedName>
</protein>
<dbReference type="EMBL" id="JASNJE010000002">
    <property type="protein sequence ID" value="MDK3071906.1"/>
    <property type="molecule type" value="Genomic_DNA"/>
</dbReference>